<organism evidence="1 2">
    <name type="scientific">Demequina lutea</name>
    <dbReference type="NCBI Taxonomy" id="431489"/>
    <lineage>
        <taxon>Bacteria</taxon>
        <taxon>Bacillati</taxon>
        <taxon>Actinomycetota</taxon>
        <taxon>Actinomycetes</taxon>
        <taxon>Micrococcales</taxon>
        <taxon>Demequinaceae</taxon>
        <taxon>Demequina</taxon>
    </lineage>
</organism>
<evidence type="ECO:0000313" key="1">
    <source>
        <dbReference type="EMBL" id="NYI40646.1"/>
    </source>
</evidence>
<reference evidence="1 2" key="1">
    <citation type="submission" date="2020-07" db="EMBL/GenBank/DDBJ databases">
        <title>Sequencing the genomes of 1000 actinobacteria strains.</title>
        <authorList>
            <person name="Klenk H.-P."/>
        </authorList>
    </citation>
    <scope>NUCLEOTIDE SEQUENCE [LARGE SCALE GENOMIC DNA]</scope>
    <source>
        <strain evidence="1 2">DSM 19970</strain>
    </source>
</reference>
<evidence type="ECO:0000313" key="2">
    <source>
        <dbReference type="Proteomes" id="UP000547973"/>
    </source>
</evidence>
<dbReference type="Gene3D" id="1.25.10.10">
    <property type="entry name" value="Leucine-rich Repeat Variant"/>
    <property type="match status" value="1"/>
</dbReference>
<name>A0A7Y9ZC50_9MICO</name>
<gene>
    <name evidence="1" type="ORF">BKA03_000765</name>
</gene>
<sequence>MVRGLSTARESQQELADAARDDLHRTHIALLAQSRSGLVREVVAGRDDVPFGVQAALSNDDVHEVRAAIAANPRAAISVMNHLAADSHHCVLLALASNPSAPREVAQKLSSHRRADVRNAAIRRLESRDLPVAPVVLDPDSHIPELRERAQMPPERVPNPVGWAFSADIDYPGGRTLSRLAQHISGAQRGASPHPA</sequence>
<comment type="caution">
    <text evidence="1">The sequence shown here is derived from an EMBL/GenBank/DDBJ whole genome shotgun (WGS) entry which is preliminary data.</text>
</comment>
<accession>A0A7Y9ZC50</accession>
<dbReference type="InterPro" id="IPR016024">
    <property type="entry name" value="ARM-type_fold"/>
</dbReference>
<keyword evidence="2" id="KW-1185">Reference proteome</keyword>
<evidence type="ECO:0008006" key="3">
    <source>
        <dbReference type="Google" id="ProtNLM"/>
    </source>
</evidence>
<dbReference type="EMBL" id="JACBZO010000001">
    <property type="protein sequence ID" value="NYI40646.1"/>
    <property type="molecule type" value="Genomic_DNA"/>
</dbReference>
<dbReference type="AlphaFoldDB" id="A0A7Y9ZC50"/>
<protein>
    <recommendedName>
        <fullName evidence="3">Leucine rich repeat variant</fullName>
    </recommendedName>
</protein>
<dbReference type="InterPro" id="IPR011989">
    <property type="entry name" value="ARM-like"/>
</dbReference>
<dbReference type="RefSeq" id="WP_062074577.1">
    <property type="nucleotide sequence ID" value="NZ_BBRC01000003.1"/>
</dbReference>
<dbReference type="Proteomes" id="UP000547973">
    <property type="component" value="Unassembled WGS sequence"/>
</dbReference>
<dbReference type="OrthoDB" id="5147943at2"/>
<proteinExistence type="predicted"/>
<dbReference type="SUPFAM" id="SSF48371">
    <property type="entry name" value="ARM repeat"/>
    <property type="match status" value="1"/>
</dbReference>